<name>A0A9X4SCG2_9LACT</name>
<comment type="caution">
    <text evidence="1">The sequence shown here is derived from an EMBL/GenBank/DDBJ whole genome shotgun (WGS) entry which is preliminary data.</text>
</comment>
<evidence type="ECO:0000313" key="2">
    <source>
        <dbReference type="Proteomes" id="UP001153199"/>
    </source>
</evidence>
<dbReference type="Proteomes" id="UP001153199">
    <property type="component" value="Unassembled WGS sequence"/>
</dbReference>
<reference evidence="1" key="1">
    <citation type="submission" date="2022-06" db="EMBL/GenBank/DDBJ databases">
        <title>Lactococcus from bovine mastitis in China.</title>
        <authorList>
            <person name="Lin Y."/>
            <person name="Han B."/>
        </authorList>
    </citation>
    <scope>NUCLEOTIDE SEQUENCE</scope>
    <source>
        <strain evidence="1">Ningxia-I-26</strain>
    </source>
</reference>
<accession>A0A9X4SCG2</accession>
<sequence length="130" mass="15099">MFILKKFVSNIKNKILLSLLFIGLIFQFVAFKTVGTHLPHGLGLENTTQENIKASEKSIKELKSFSESGDPPENAEELLKEFNDELKLDKTKLQALEENNYNEFWRLDKLYNEQRIKKLEEAQKNGEELP</sequence>
<keyword evidence="2" id="KW-1185">Reference proteome</keyword>
<feature type="non-terminal residue" evidence="1">
    <location>
        <position position="130"/>
    </location>
</feature>
<dbReference type="EMBL" id="JAMWFV010000067">
    <property type="protein sequence ID" value="MDG6146336.1"/>
    <property type="molecule type" value="Genomic_DNA"/>
</dbReference>
<evidence type="ECO:0000313" key="1">
    <source>
        <dbReference type="EMBL" id="MDG6146336.1"/>
    </source>
</evidence>
<organism evidence="1 2">
    <name type="scientific">Lactococcus formosensis</name>
    <dbReference type="NCBI Taxonomy" id="1281486"/>
    <lineage>
        <taxon>Bacteria</taxon>
        <taxon>Bacillati</taxon>
        <taxon>Bacillota</taxon>
        <taxon>Bacilli</taxon>
        <taxon>Lactobacillales</taxon>
        <taxon>Streptococcaceae</taxon>
        <taxon>Lactococcus</taxon>
    </lineage>
</organism>
<dbReference type="AlphaFoldDB" id="A0A9X4SCG2"/>
<protein>
    <submittedName>
        <fullName evidence="1">Uncharacterized protein</fullName>
    </submittedName>
</protein>
<proteinExistence type="predicted"/>
<gene>
    <name evidence="1" type="ORF">NF717_11865</name>
</gene>